<organism evidence="11">
    <name type="scientific">freshwater metagenome</name>
    <dbReference type="NCBI Taxonomy" id="449393"/>
    <lineage>
        <taxon>unclassified sequences</taxon>
        <taxon>metagenomes</taxon>
        <taxon>ecological metagenomes</taxon>
    </lineage>
</organism>
<evidence type="ECO:0000256" key="4">
    <source>
        <dbReference type="ARBA" id="ARBA00013028"/>
    </source>
</evidence>
<dbReference type="Gene3D" id="3.90.1380.10">
    <property type="entry name" value="Threonine synthase, N-terminal domain"/>
    <property type="match status" value="1"/>
</dbReference>
<accession>A0A6J6CFI1</accession>
<dbReference type="Pfam" id="PF14821">
    <property type="entry name" value="Thr_synth_N"/>
    <property type="match status" value="1"/>
</dbReference>
<evidence type="ECO:0000256" key="2">
    <source>
        <dbReference type="ARBA" id="ARBA00004979"/>
    </source>
</evidence>
<dbReference type="EC" id="4.2.3.1" evidence="4"/>
<feature type="domain" description="Threonine synthase N-terminal" evidence="10">
    <location>
        <begin position="5"/>
        <end position="83"/>
    </location>
</feature>
<keyword evidence="7" id="KW-0663">Pyridoxal phosphate</keyword>
<gene>
    <name evidence="11" type="ORF">UFOPK1495_00799</name>
</gene>
<dbReference type="UniPathway" id="UPA00050">
    <property type="reaction ID" value="UER00065"/>
</dbReference>
<evidence type="ECO:0000259" key="10">
    <source>
        <dbReference type="Pfam" id="PF14821"/>
    </source>
</evidence>
<dbReference type="SUPFAM" id="SSF53686">
    <property type="entry name" value="Tryptophan synthase beta subunit-like PLP-dependent enzymes"/>
    <property type="match status" value="1"/>
</dbReference>
<keyword evidence="8" id="KW-0456">Lyase</keyword>
<dbReference type="InterPro" id="IPR001926">
    <property type="entry name" value="TrpB-like_PALP"/>
</dbReference>
<comment type="similarity">
    <text evidence="3">Belongs to the threonine synthase family.</text>
</comment>
<keyword evidence="6" id="KW-0791">Threonine biosynthesis</keyword>
<comment type="cofactor">
    <cofactor evidence="1">
        <name>pyridoxal 5'-phosphate</name>
        <dbReference type="ChEBI" id="CHEBI:597326"/>
    </cofactor>
</comment>
<evidence type="ECO:0000256" key="5">
    <source>
        <dbReference type="ARBA" id="ARBA00022605"/>
    </source>
</evidence>
<dbReference type="InterPro" id="IPR004450">
    <property type="entry name" value="Thr_synthase-like"/>
</dbReference>
<evidence type="ECO:0000259" key="9">
    <source>
        <dbReference type="Pfam" id="PF00291"/>
    </source>
</evidence>
<dbReference type="InterPro" id="IPR000634">
    <property type="entry name" value="Ser/Thr_deHydtase_PyrdxlP-BS"/>
</dbReference>
<dbReference type="GO" id="GO:0009088">
    <property type="term" value="P:threonine biosynthetic process"/>
    <property type="evidence" value="ECO:0007669"/>
    <property type="project" value="UniProtKB-UniPathway"/>
</dbReference>
<dbReference type="NCBIfam" id="TIGR00260">
    <property type="entry name" value="thrC"/>
    <property type="match status" value="1"/>
</dbReference>
<name>A0A6J6CFI1_9ZZZZ</name>
<feature type="domain" description="Tryptophan synthase beta chain-like PALP" evidence="9">
    <location>
        <begin position="97"/>
        <end position="333"/>
    </location>
</feature>
<dbReference type="GO" id="GO:0030170">
    <property type="term" value="F:pyridoxal phosphate binding"/>
    <property type="evidence" value="ECO:0007669"/>
    <property type="project" value="InterPro"/>
</dbReference>
<dbReference type="CDD" id="cd01560">
    <property type="entry name" value="Thr-synth_2"/>
    <property type="match status" value="1"/>
</dbReference>
<dbReference type="Gene3D" id="3.40.50.1100">
    <property type="match status" value="2"/>
</dbReference>
<comment type="pathway">
    <text evidence="2">Amino-acid biosynthesis; L-threonine biosynthesis; L-threonine from L-aspartate: step 5/5.</text>
</comment>
<dbReference type="EMBL" id="CAEZSU010000072">
    <property type="protein sequence ID" value="CAB4550097.1"/>
    <property type="molecule type" value="Genomic_DNA"/>
</dbReference>
<evidence type="ECO:0000256" key="7">
    <source>
        <dbReference type="ARBA" id="ARBA00022898"/>
    </source>
</evidence>
<reference evidence="11" key="1">
    <citation type="submission" date="2020-05" db="EMBL/GenBank/DDBJ databases">
        <authorList>
            <person name="Chiriac C."/>
            <person name="Salcher M."/>
            <person name="Ghai R."/>
            <person name="Kavagutti S V."/>
        </authorList>
    </citation>
    <scope>NUCLEOTIDE SEQUENCE</scope>
</reference>
<dbReference type="InterPro" id="IPR051166">
    <property type="entry name" value="Threonine_Synthase"/>
</dbReference>
<dbReference type="AlphaFoldDB" id="A0A6J6CFI1"/>
<keyword evidence="5" id="KW-0028">Amino-acid biosynthesis</keyword>
<dbReference type="GO" id="GO:0004795">
    <property type="term" value="F:threonine synthase activity"/>
    <property type="evidence" value="ECO:0007669"/>
    <property type="project" value="UniProtKB-EC"/>
</dbReference>
<dbReference type="InterPro" id="IPR036052">
    <property type="entry name" value="TrpB-like_PALP_sf"/>
</dbReference>
<proteinExistence type="inferred from homology"/>
<dbReference type="PROSITE" id="PS00165">
    <property type="entry name" value="DEHYDRATASE_SER_THR"/>
    <property type="match status" value="1"/>
</dbReference>
<dbReference type="InterPro" id="IPR029144">
    <property type="entry name" value="Thr_synth_N"/>
</dbReference>
<sequence>MAPITYVSTRGAAPELGFADVLLAGLAIDGGLYVPSQWPSLTVGALKRFESMSYAEIATEVMWPFVEGSIEHDAFAAIVHDAYATFATDEVVPIVDLGDNFWLAELFHGPTLAFKDVALQLVGRLFDHELTRRGEKVTVVGATSGDTGGAAIEALRDRPTAEVFILHPAGRVSDVQRRQMTTVLSPNVHNIAVQGTFDDCQDMVKALFADDQFRESRNLSAVNSINWARVMAQMVYYVTCAVRLGGGAGRPVAFSVPTGNFGNVFAGYGAQRMGTPISQFVVASNRNDILTQFLTTGTMTIGEVHPTLSPSMDIQVSSNLERLLFEIHGRDGAAIAELMARFRAEGTVSVSGDRLELLADHWSAARVDDAQTAATIATEFERSGMLLDPHTAVGLAAARQARADASVPMVVLSTAHPAKFPDAVEAASGVRPPLPEHLADLFDRPEHFEVCANDFATVRGLIEATLDQS</sequence>
<dbReference type="PANTHER" id="PTHR42690">
    <property type="entry name" value="THREONINE SYNTHASE FAMILY MEMBER"/>
    <property type="match status" value="1"/>
</dbReference>
<evidence type="ECO:0000256" key="6">
    <source>
        <dbReference type="ARBA" id="ARBA00022697"/>
    </source>
</evidence>
<evidence type="ECO:0000256" key="8">
    <source>
        <dbReference type="ARBA" id="ARBA00023239"/>
    </source>
</evidence>
<evidence type="ECO:0000256" key="3">
    <source>
        <dbReference type="ARBA" id="ARBA00005517"/>
    </source>
</evidence>
<evidence type="ECO:0000256" key="1">
    <source>
        <dbReference type="ARBA" id="ARBA00001933"/>
    </source>
</evidence>
<dbReference type="Pfam" id="PF24857">
    <property type="entry name" value="THR4_C"/>
    <property type="match status" value="1"/>
</dbReference>
<protein>
    <recommendedName>
        <fullName evidence="4">threonine synthase</fullName>
        <ecNumber evidence="4">4.2.3.1</ecNumber>
    </recommendedName>
</protein>
<dbReference type="Pfam" id="PF00291">
    <property type="entry name" value="PALP"/>
    <property type="match status" value="1"/>
</dbReference>
<dbReference type="InterPro" id="IPR037158">
    <property type="entry name" value="Thr_synth_N_sf"/>
</dbReference>
<dbReference type="PANTHER" id="PTHR42690:SF1">
    <property type="entry name" value="THREONINE SYNTHASE-LIKE 2"/>
    <property type="match status" value="1"/>
</dbReference>
<evidence type="ECO:0000313" key="11">
    <source>
        <dbReference type="EMBL" id="CAB4550097.1"/>
    </source>
</evidence>